<protein>
    <submittedName>
        <fullName evidence="1">Translation initiation factor 2</fullName>
    </submittedName>
</protein>
<dbReference type="Proteomes" id="UP000323142">
    <property type="component" value="Unassembled WGS sequence"/>
</dbReference>
<evidence type="ECO:0000313" key="1">
    <source>
        <dbReference type="EMBL" id="KAA2235674.1"/>
    </source>
</evidence>
<name>A0A5B2V9L6_9HYPH</name>
<organism evidence="1 2">
    <name type="scientific">Salinarimonas soli</name>
    <dbReference type="NCBI Taxonomy" id="1638099"/>
    <lineage>
        <taxon>Bacteria</taxon>
        <taxon>Pseudomonadati</taxon>
        <taxon>Pseudomonadota</taxon>
        <taxon>Alphaproteobacteria</taxon>
        <taxon>Hyphomicrobiales</taxon>
        <taxon>Salinarimonadaceae</taxon>
        <taxon>Salinarimonas</taxon>
    </lineage>
</organism>
<accession>A0A5B2V9L6</accession>
<gene>
    <name evidence="1" type="ORF">F0L46_18895</name>
</gene>
<keyword evidence="1" id="KW-0396">Initiation factor</keyword>
<dbReference type="AlphaFoldDB" id="A0A5B2V9L6"/>
<dbReference type="EMBL" id="VUOA01000034">
    <property type="protein sequence ID" value="KAA2235674.1"/>
    <property type="molecule type" value="Genomic_DNA"/>
</dbReference>
<comment type="caution">
    <text evidence="1">The sequence shown here is derived from an EMBL/GenBank/DDBJ whole genome shotgun (WGS) entry which is preliminary data.</text>
</comment>
<reference evidence="1 2" key="2">
    <citation type="submission" date="2019-09" db="EMBL/GenBank/DDBJ databases">
        <authorList>
            <person name="Jin C."/>
        </authorList>
    </citation>
    <scope>NUCLEOTIDE SEQUENCE [LARGE SCALE GENOMIC DNA]</scope>
    <source>
        <strain evidence="1 2">BN140002</strain>
    </source>
</reference>
<sequence>MPLAACATITRGSDEPVQFVSEPAGATVQTNIGLGCPATPCVIQVPRKDQFVATFDLPGHRSEQVMVATRMSGGGTAGLAGNAIFGGIIGVVVDANTGASMDHVPNPVVARLQPIRPVSPLIERRTRRRAPTS</sequence>
<proteinExistence type="predicted"/>
<reference evidence="1 2" key="1">
    <citation type="submission" date="2019-09" db="EMBL/GenBank/DDBJ databases">
        <title>Salinarimonas rosea gen. nov., sp. nov., a new member of the a-2 subgroup of the Proteobacteria.</title>
        <authorList>
            <person name="Liu J."/>
        </authorList>
    </citation>
    <scope>NUCLEOTIDE SEQUENCE [LARGE SCALE GENOMIC DNA]</scope>
    <source>
        <strain evidence="1 2">BN140002</strain>
    </source>
</reference>
<dbReference type="OrthoDB" id="7428207at2"/>
<evidence type="ECO:0000313" key="2">
    <source>
        <dbReference type="Proteomes" id="UP000323142"/>
    </source>
</evidence>
<dbReference type="GO" id="GO:0003743">
    <property type="term" value="F:translation initiation factor activity"/>
    <property type="evidence" value="ECO:0007669"/>
    <property type="project" value="UniProtKB-KW"/>
</dbReference>
<keyword evidence="1" id="KW-0648">Protein biosynthesis</keyword>
<keyword evidence="2" id="KW-1185">Reference proteome</keyword>